<reference evidence="3" key="1">
    <citation type="journal article" date="2019" name="Int. J. Syst. Evol. Microbiol.">
        <title>The Global Catalogue of Microorganisms (GCM) 10K type strain sequencing project: providing services to taxonomists for standard genome sequencing and annotation.</title>
        <authorList>
            <consortium name="The Broad Institute Genomics Platform"/>
            <consortium name="The Broad Institute Genome Sequencing Center for Infectious Disease"/>
            <person name="Wu L."/>
            <person name="Ma J."/>
        </authorList>
    </citation>
    <scope>NUCLEOTIDE SEQUENCE [LARGE SCALE GENOMIC DNA]</scope>
    <source>
        <strain evidence="3">JCM 13850</strain>
    </source>
</reference>
<feature type="region of interest" description="Disordered" evidence="1">
    <location>
        <begin position="57"/>
        <end position="91"/>
    </location>
</feature>
<dbReference type="EMBL" id="BAAAMR010000182">
    <property type="protein sequence ID" value="GAA2169853.1"/>
    <property type="molecule type" value="Genomic_DNA"/>
</dbReference>
<name>A0ABP5M7T4_9ACTN</name>
<evidence type="ECO:0000313" key="2">
    <source>
        <dbReference type="EMBL" id="GAA2169853.1"/>
    </source>
</evidence>
<comment type="caution">
    <text evidence="2">The sequence shown here is derived from an EMBL/GenBank/DDBJ whole genome shotgun (WGS) entry which is preliminary data.</text>
</comment>
<evidence type="ECO:0000313" key="3">
    <source>
        <dbReference type="Proteomes" id="UP001501020"/>
    </source>
</evidence>
<sequence>MTLAQEASSRDPAVGLRAVRALRELAERLEALQVASARDQGWSWQDIAVCLGVSRQAVHKKHGGGRRLSLPTKSGGGRGGSSPLGQAQKEQ</sequence>
<accession>A0ABP5M7T4</accession>
<proteinExistence type="predicted"/>
<dbReference type="Proteomes" id="UP001501020">
    <property type="component" value="Unassembled WGS sequence"/>
</dbReference>
<evidence type="ECO:0000256" key="1">
    <source>
        <dbReference type="SAM" id="MobiDB-lite"/>
    </source>
</evidence>
<organism evidence="2 3">
    <name type="scientific">Actinomadura napierensis</name>
    <dbReference type="NCBI Taxonomy" id="267854"/>
    <lineage>
        <taxon>Bacteria</taxon>
        <taxon>Bacillati</taxon>
        <taxon>Actinomycetota</taxon>
        <taxon>Actinomycetes</taxon>
        <taxon>Streptosporangiales</taxon>
        <taxon>Thermomonosporaceae</taxon>
        <taxon>Actinomadura</taxon>
    </lineage>
</organism>
<protein>
    <recommendedName>
        <fullName evidence="4">RNA polymerase subunit sigma-70</fullName>
    </recommendedName>
</protein>
<gene>
    <name evidence="2" type="ORF">GCM10009727_93390</name>
</gene>
<dbReference type="Pfam" id="PF13384">
    <property type="entry name" value="HTH_23"/>
    <property type="match status" value="1"/>
</dbReference>
<evidence type="ECO:0008006" key="4">
    <source>
        <dbReference type="Google" id="ProtNLM"/>
    </source>
</evidence>
<keyword evidence="3" id="KW-1185">Reference proteome</keyword>